<gene>
    <name evidence="1" type="ORF">EST38_g13811</name>
</gene>
<reference evidence="1 2" key="1">
    <citation type="submission" date="2019-01" db="EMBL/GenBank/DDBJ databases">
        <title>Draft genome sequence of Psathyrella aberdarensis IHI B618.</title>
        <authorList>
            <person name="Buettner E."/>
            <person name="Kellner H."/>
        </authorList>
    </citation>
    <scope>NUCLEOTIDE SEQUENCE [LARGE SCALE GENOMIC DNA]</scope>
    <source>
        <strain evidence="1 2">IHI B618</strain>
    </source>
</reference>
<keyword evidence="2" id="KW-1185">Reference proteome</keyword>
<dbReference type="AlphaFoldDB" id="A0A4Q2D1P2"/>
<evidence type="ECO:0000313" key="2">
    <source>
        <dbReference type="Proteomes" id="UP000290288"/>
    </source>
</evidence>
<name>A0A4Q2D1P2_9AGAR</name>
<sequence length="42" mass="4804">MANNFNNAHDFQIDNYHYVNVNSSVDPLSTEINFGTSNHTNF</sequence>
<accession>A0A4Q2D1P2</accession>
<protein>
    <submittedName>
        <fullName evidence="1">Uncharacterized protein</fullName>
    </submittedName>
</protein>
<organism evidence="1 2">
    <name type="scientific">Candolleomyces aberdarensis</name>
    <dbReference type="NCBI Taxonomy" id="2316362"/>
    <lineage>
        <taxon>Eukaryota</taxon>
        <taxon>Fungi</taxon>
        <taxon>Dikarya</taxon>
        <taxon>Basidiomycota</taxon>
        <taxon>Agaricomycotina</taxon>
        <taxon>Agaricomycetes</taxon>
        <taxon>Agaricomycetidae</taxon>
        <taxon>Agaricales</taxon>
        <taxon>Agaricineae</taxon>
        <taxon>Psathyrellaceae</taxon>
        <taxon>Candolleomyces</taxon>
    </lineage>
</organism>
<dbReference type="Proteomes" id="UP000290288">
    <property type="component" value="Unassembled WGS sequence"/>
</dbReference>
<proteinExistence type="predicted"/>
<comment type="caution">
    <text evidence="1">The sequence shown here is derived from an EMBL/GenBank/DDBJ whole genome shotgun (WGS) entry which is preliminary data.</text>
</comment>
<evidence type="ECO:0000313" key="1">
    <source>
        <dbReference type="EMBL" id="RXW12045.1"/>
    </source>
</evidence>
<dbReference type="EMBL" id="SDEE01001445">
    <property type="protein sequence ID" value="RXW12045.1"/>
    <property type="molecule type" value="Genomic_DNA"/>
</dbReference>